<evidence type="ECO:0000313" key="2">
    <source>
        <dbReference type="EMBL" id="KAK7847363.1"/>
    </source>
</evidence>
<name>A0AAW0LAM4_QUESU</name>
<evidence type="ECO:0000313" key="3">
    <source>
        <dbReference type="Proteomes" id="UP000237347"/>
    </source>
</evidence>
<sequence>MLNYVQETPSSGVDALGLSNMIVSSAQNHHTPQELRPTSGAREADREPVGEAEINGPDELAGDEGTVGWFGRGTEEST</sequence>
<organism evidence="2 3">
    <name type="scientific">Quercus suber</name>
    <name type="common">Cork oak</name>
    <dbReference type="NCBI Taxonomy" id="58331"/>
    <lineage>
        <taxon>Eukaryota</taxon>
        <taxon>Viridiplantae</taxon>
        <taxon>Streptophyta</taxon>
        <taxon>Embryophyta</taxon>
        <taxon>Tracheophyta</taxon>
        <taxon>Spermatophyta</taxon>
        <taxon>Magnoliopsida</taxon>
        <taxon>eudicotyledons</taxon>
        <taxon>Gunneridae</taxon>
        <taxon>Pentapetalae</taxon>
        <taxon>rosids</taxon>
        <taxon>fabids</taxon>
        <taxon>Fagales</taxon>
        <taxon>Fagaceae</taxon>
        <taxon>Quercus</taxon>
    </lineage>
</organism>
<reference evidence="2 3" key="1">
    <citation type="journal article" date="2018" name="Sci. Data">
        <title>The draft genome sequence of cork oak.</title>
        <authorList>
            <person name="Ramos A.M."/>
            <person name="Usie A."/>
            <person name="Barbosa P."/>
            <person name="Barros P.M."/>
            <person name="Capote T."/>
            <person name="Chaves I."/>
            <person name="Simoes F."/>
            <person name="Abreu I."/>
            <person name="Carrasquinho I."/>
            <person name="Faro C."/>
            <person name="Guimaraes J.B."/>
            <person name="Mendonca D."/>
            <person name="Nobrega F."/>
            <person name="Rodrigues L."/>
            <person name="Saibo N.J.M."/>
            <person name="Varela M.C."/>
            <person name="Egas C."/>
            <person name="Matos J."/>
            <person name="Miguel C.M."/>
            <person name="Oliveira M.M."/>
            <person name="Ricardo C.P."/>
            <person name="Goncalves S."/>
        </authorList>
    </citation>
    <scope>NUCLEOTIDE SEQUENCE [LARGE SCALE GENOMIC DNA]</scope>
    <source>
        <strain evidence="3">cv. HL8</strain>
    </source>
</reference>
<dbReference type="EMBL" id="PKMF04000142">
    <property type="protein sequence ID" value="KAK7847363.1"/>
    <property type="molecule type" value="Genomic_DNA"/>
</dbReference>
<proteinExistence type="predicted"/>
<accession>A0AAW0LAM4</accession>
<comment type="caution">
    <text evidence="2">The sequence shown here is derived from an EMBL/GenBank/DDBJ whole genome shotgun (WGS) entry which is preliminary data.</text>
</comment>
<dbReference type="Proteomes" id="UP000237347">
    <property type="component" value="Unassembled WGS sequence"/>
</dbReference>
<gene>
    <name evidence="2" type="ORF">CFP56_006670</name>
</gene>
<protein>
    <submittedName>
        <fullName evidence="2">Uncharacterized protein</fullName>
    </submittedName>
</protein>
<keyword evidence="3" id="KW-1185">Reference proteome</keyword>
<dbReference type="AlphaFoldDB" id="A0AAW0LAM4"/>
<evidence type="ECO:0000256" key="1">
    <source>
        <dbReference type="SAM" id="MobiDB-lite"/>
    </source>
</evidence>
<feature type="region of interest" description="Disordered" evidence="1">
    <location>
        <begin position="26"/>
        <end position="78"/>
    </location>
</feature>